<dbReference type="RefSeq" id="WP_282218921.1">
    <property type="nucleotide sequence ID" value="NZ_CP118246.1"/>
</dbReference>
<evidence type="ECO:0000313" key="1">
    <source>
        <dbReference type="EMBL" id="WDR02517.1"/>
    </source>
</evidence>
<evidence type="ECO:0008006" key="3">
    <source>
        <dbReference type="Google" id="ProtNLM"/>
    </source>
</evidence>
<dbReference type="EMBL" id="CP118246">
    <property type="protein sequence ID" value="WDR02517.1"/>
    <property type="molecule type" value="Genomic_DNA"/>
</dbReference>
<dbReference type="Proteomes" id="UP001220530">
    <property type="component" value="Chromosome"/>
</dbReference>
<name>A0ABY7YMW2_9HYPH</name>
<organism evidence="1 2">
    <name type="scientific">Devosia algicola</name>
    <dbReference type="NCBI Taxonomy" id="3026418"/>
    <lineage>
        <taxon>Bacteria</taxon>
        <taxon>Pseudomonadati</taxon>
        <taxon>Pseudomonadota</taxon>
        <taxon>Alphaproteobacteria</taxon>
        <taxon>Hyphomicrobiales</taxon>
        <taxon>Devosiaceae</taxon>
        <taxon>Devosia</taxon>
    </lineage>
</organism>
<evidence type="ECO:0000313" key="2">
    <source>
        <dbReference type="Proteomes" id="UP001220530"/>
    </source>
</evidence>
<proteinExistence type="predicted"/>
<keyword evidence="2" id="KW-1185">Reference proteome</keyword>
<protein>
    <recommendedName>
        <fullName evidence="3">Lipoprotein</fullName>
    </recommendedName>
</protein>
<reference evidence="1 2" key="1">
    <citation type="submission" date="2023-02" db="EMBL/GenBank/DDBJ databases">
        <title>Devosia algicola sp. nov., isolated from the phycosphere of marine algae.</title>
        <authorList>
            <person name="Kim J.M."/>
            <person name="Lee J.K."/>
            <person name="Choi B.J."/>
            <person name="Bayburt H."/>
            <person name="Jeon C.O."/>
        </authorList>
    </citation>
    <scope>NUCLEOTIDE SEQUENCE [LARGE SCALE GENOMIC DNA]</scope>
    <source>
        <strain evidence="1 2">G20-9</strain>
    </source>
</reference>
<gene>
    <name evidence="1" type="ORF">PSQ19_18315</name>
</gene>
<sequence>MYKAPTQGERPMRMTLLNLAARLAVGGAFAAVLAGCSMGPMFGGGAEAAKTNAELANTTASPAQIAQAQASALPAIATQCPPIKVRPGGEAMYYYGSGKVGNPNALNYQGVIDEATRNCIVSNGRINVNMGAVGRVLLGPSGKQTSVKVPLRFAIERNGQAVYSEKFNIDVALAGSETQQFVKVINDVAIPYLAGDDVTIWVGFDTRR</sequence>
<accession>A0ABY7YMW2</accession>